<dbReference type="AlphaFoldDB" id="A0AAE0K605"/>
<organism evidence="2 3">
    <name type="scientific">Podospora didyma</name>
    <dbReference type="NCBI Taxonomy" id="330526"/>
    <lineage>
        <taxon>Eukaryota</taxon>
        <taxon>Fungi</taxon>
        <taxon>Dikarya</taxon>
        <taxon>Ascomycota</taxon>
        <taxon>Pezizomycotina</taxon>
        <taxon>Sordariomycetes</taxon>
        <taxon>Sordariomycetidae</taxon>
        <taxon>Sordariales</taxon>
        <taxon>Podosporaceae</taxon>
        <taxon>Podospora</taxon>
    </lineage>
</organism>
<proteinExistence type="predicted"/>
<keyword evidence="1" id="KW-0812">Transmembrane</keyword>
<keyword evidence="3" id="KW-1185">Reference proteome</keyword>
<protein>
    <submittedName>
        <fullName evidence="2">Uncharacterized protein</fullName>
    </submittedName>
</protein>
<feature type="transmembrane region" description="Helical" evidence="1">
    <location>
        <begin position="78"/>
        <end position="101"/>
    </location>
</feature>
<accession>A0AAE0K605</accession>
<evidence type="ECO:0000313" key="3">
    <source>
        <dbReference type="Proteomes" id="UP001285441"/>
    </source>
</evidence>
<feature type="transmembrane region" description="Helical" evidence="1">
    <location>
        <begin position="7"/>
        <end position="31"/>
    </location>
</feature>
<reference evidence="2" key="2">
    <citation type="submission" date="2023-06" db="EMBL/GenBank/DDBJ databases">
        <authorList>
            <consortium name="Lawrence Berkeley National Laboratory"/>
            <person name="Haridas S."/>
            <person name="Hensen N."/>
            <person name="Bonometti L."/>
            <person name="Westerberg I."/>
            <person name="Brannstrom I.O."/>
            <person name="Guillou S."/>
            <person name="Cros-Aarteil S."/>
            <person name="Calhoun S."/>
            <person name="Kuo A."/>
            <person name="Mondo S."/>
            <person name="Pangilinan J."/>
            <person name="Riley R."/>
            <person name="LaButti K."/>
            <person name="Andreopoulos B."/>
            <person name="Lipzen A."/>
            <person name="Chen C."/>
            <person name="Yanf M."/>
            <person name="Daum C."/>
            <person name="Ng V."/>
            <person name="Clum A."/>
            <person name="Steindorff A."/>
            <person name="Ohm R."/>
            <person name="Martin F."/>
            <person name="Silar P."/>
            <person name="Natvig D."/>
            <person name="Lalanne C."/>
            <person name="Gautier V."/>
            <person name="Ament-velasquez S.L."/>
            <person name="Kruys A."/>
            <person name="Hutchinson M.I."/>
            <person name="Powell A.J."/>
            <person name="Barry K."/>
            <person name="Miller A.N."/>
            <person name="Grigoriev I.V."/>
            <person name="Debuchy R."/>
            <person name="Gladieux P."/>
            <person name="Thoren M.H."/>
            <person name="Johannesson H."/>
        </authorList>
    </citation>
    <scope>NUCLEOTIDE SEQUENCE</scope>
    <source>
        <strain evidence="2">CBS 232.78</strain>
    </source>
</reference>
<sequence length="135" mass="16038">MDDDTTFCMALRCVCSSFLFLFLVLVFLLLYRSYWCGWRGRGKGRGNVRTTTRIVVLFLASTKRTYDIITDNQTTYYYYHYLLLPITTIIHISFPLFFLFISHYICHFRASSASMYRWFSGQAFFTMTAHFSRLT</sequence>
<comment type="caution">
    <text evidence="2">The sequence shown here is derived from an EMBL/GenBank/DDBJ whole genome shotgun (WGS) entry which is preliminary data.</text>
</comment>
<gene>
    <name evidence="2" type="ORF">B0H63DRAFT_313370</name>
</gene>
<name>A0AAE0K605_9PEZI</name>
<keyword evidence="1" id="KW-1133">Transmembrane helix</keyword>
<evidence type="ECO:0000313" key="2">
    <source>
        <dbReference type="EMBL" id="KAK3370285.1"/>
    </source>
</evidence>
<keyword evidence="1" id="KW-0472">Membrane</keyword>
<dbReference type="EMBL" id="JAULSW010000009">
    <property type="protein sequence ID" value="KAK3370285.1"/>
    <property type="molecule type" value="Genomic_DNA"/>
</dbReference>
<evidence type="ECO:0000256" key="1">
    <source>
        <dbReference type="SAM" id="Phobius"/>
    </source>
</evidence>
<reference evidence="2" key="1">
    <citation type="journal article" date="2023" name="Mol. Phylogenet. Evol.">
        <title>Genome-scale phylogeny and comparative genomics of the fungal order Sordariales.</title>
        <authorList>
            <person name="Hensen N."/>
            <person name="Bonometti L."/>
            <person name="Westerberg I."/>
            <person name="Brannstrom I.O."/>
            <person name="Guillou S."/>
            <person name="Cros-Aarteil S."/>
            <person name="Calhoun S."/>
            <person name="Haridas S."/>
            <person name="Kuo A."/>
            <person name="Mondo S."/>
            <person name="Pangilinan J."/>
            <person name="Riley R."/>
            <person name="LaButti K."/>
            <person name="Andreopoulos B."/>
            <person name="Lipzen A."/>
            <person name="Chen C."/>
            <person name="Yan M."/>
            <person name="Daum C."/>
            <person name="Ng V."/>
            <person name="Clum A."/>
            <person name="Steindorff A."/>
            <person name="Ohm R.A."/>
            <person name="Martin F."/>
            <person name="Silar P."/>
            <person name="Natvig D.O."/>
            <person name="Lalanne C."/>
            <person name="Gautier V."/>
            <person name="Ament-Velasquez S.L."/>
            <person name="Kruys A."/>
            <person name="Hutchinson M.I."/>
            <person name="Powell A.J."/>
            <person name="Barry K."/>
            <person name="Miller A.N."/>
            <person name="Grigoriev I.V."/>
            <person name="Debuchy R."/>
            <person name="Gladieux P."/>
            <person name="Hiltunen Thoren M."/>
            <person name="Johannesson H."/>
        </authorList>
    </citation>
    <scope>NUCLEOTIDE SEQUENCE</scope>
    <source>
        <strain evidence="2">CBS 232.78</strain>
    </source>
</reference>
<dbReference type="Proteomes" id="UP001285441">
    <property type="component" value="Unassembled WGS sequence"/>
</dbReference>